<evidence type="ECO:0000313" key="2">
    <source>
        <dbReference type="Proteomes" id="UP000586947"/>
    </source>
</evidence>
<organism evidence="1 2">
    <name type="scientific">Micromonospora parathelypteridis</name>
    <dbReference type="NCBI Taxonomy" id="1839617"/>
    <lineage>
        <taxon>Bacteria</taxon>
        <taxon>Bacillati</taxon>
        <taxon>Actinomycetota</taxon>
        <taxon>Actinomycetes</taxon>
        <taxon>Micromonosporales</taxon>
        <taxon>Micromonosporaceae</taxon>
        <taxon>Micromonospora</taxon>
    </lineage>
</organism>
<protein>
    <submittedName>
        <fullName evidence="1">Uncharacterized protein</fullName>
    </submittedName>
</protein>
<dbReference type="AlphaFoldDB" id="A0A840VQB9"/>
<sequence length="136" mass="14106">MNLGEGQGSGTQDCGYRHDGRERLSNVGRAGSGSGYVQQALLLRQFQLNVGPKCSGSSSRAVNGGFSVAMACSSPTAFLEAFGANLSDAAGEARLLEALDPRRGCTYTSLRQVSSGHQVVDIAARRRSSSVGPGQP</sequence>
<proteinExistence type="predicted"/>
<dbReference type="EMBL" id="JACHDP010000001">
    <property type="protein sequence ID" value="MBB5476214.1"/>
    <property type="molecule type" value="Genomic_DNA"/>
</dbReference>
<dbReference type="Proteomes" id="UP000586947">
    <property type="component" value="Unassembled WGS sequence"/>
</dbReference>
<keyword evidence="2" id="KW-1185">Reference proteome</keyword>
<evidence type="ECO:0000313" key="1">
    <source>
        <dbReference type="EMBL" id="MBB5476214.1"/>
    </source>
</evidence>
<dbReference type="RefSeq" id="WP_184176476.1">
    <property type="nucleotide sequence ID" value="NZ_BMNF01000003.1"/>
</dbReference>
<name>A0A840VQB9_9ACTN</name>
<comment type="caution">
    <text evidence="1">The sequence shown here is derived from an EMBL/GenBank/DDBJ whole genome shotgun (WGS) entry which is preliminary data.</text>
</comment>
<reference evidence="1 2" key="1">
    <citation type="submission" date="2020-08" db="EMBL/GenBank/DDBJ databases">
        <title>Sequencing the genomes of 1000 actinobacteria strains.</title>
        <authorList>
            <person name="Klenk H.-P."/>
        </authorList>
    </citation>
    <scope>NUCLEOTIDE SEQUENCE [LARGE SCALE GENOMIC DNA]</scope>
    <source>
        <strain evidence="1 2">DSM 103125</strain>
    </source>
</reference>
<accession>A0A840VQB9</accession>
<gene>
    <name evidence="1" type="ORF">HNR20_000719</name>
</gene>